<evidence type="ECO:0000313" key="2">
    <source>
        <dbReference type="EMBL" id="MDL2343095.1"/>
    </source>
</evidence>
<sequence length="1169" mass="122722">MSALADALRHPANRPGALVRRLASIVNPAADLHGLEDGGGVFCDFAPGHEEKDPSLSADMGHGGAVFKRHGKDFEGGAVGFVAYCLGISKGEAAAHLIEWAGIVDSPPEARKGQGRPQVGRKRGTAAPSPAKEEGKKARRVNPDTVRAKLALQGPLDPEALAHALRGWQPIEAGEDTPEHAELARRGLSPALPSGVLRAYRFAGKVGPDGGPWKTYSLPRHILPGAVAFEVRGPDGAVWAVKVRNPGSKADLEAAKATRYAYLTKGGHSPAWCAPGFEEDPARPVLIVEGELNAAAALLMLEAAGQGHAYRVQGVASASAWPHLHGLEAGRVAYIYADPDTEGDAAREAWAKVCASVGATVRQVGRADGVGTHVIPFAFPSPSGSGYVTDGDACEALGRVPDFGPPEGVAAWQGARLLSALEEAGTWQPPAKEDAVAEEGQGKPGDVWLSKRQGFGIRGGTLCALEVRRGEDGRDWEAAEALANFAAYIRAEVFEEDGTGEAARVFEVEGTRPDGQPMRPARVRVTAADFGGMGWAVREWGARAIVGSGQGKKDKAREAIQHLSLARGIEERTVYTHTGWLQHAEHGPVYLTAGAVIGAAGGVSGVEVDLGPGLSAYALPDPAAKEDGSPRPVEDLRDAVRGSLALLDLAPDAVGVPILGAVYRAALGRSDFALWVPGETGRNKTAYMGLAQAHYGAGWNRHRLPEGWQSTANALEKTAHTVKDALLIVDDFKPAGSATDVSKAHGTLTRVLQGVADGAGRGRMEVKRGGSGLQRQGAHPPRGTLMSSGETLPRGHSNRARVVLVPVEKKLIHSRALSEAYYRAEDLAGGGVYALATAGYARWIAAHFEGAKVGGPAHRRMVRTLAPRFEGAHGRNGPAAADLAYGWAAFLTFAEDLGAVGQGEAAALWARVVSALEATAKGQGEHLREEDPVTRALAVLSGLLAQGRVYLEDAAGEDSAPPPEDVAPALGWQAKTWRTDSGEGVELRTRPGAVMVGYFARSGGDEWAYFLPDALHGELQRAVTAQGGAILPDPSTLFGNMKDRFYPAGLMRCEVEKGGEGKPGRVRSYYKATVRGQRGRFLALRFPIDPETYNLGTVGTMGTDGEESTSSTASDAVPTFNIFSEVLGTMGTPSSVAAPLSSPDAPRALTLEDLEDLPEGADLPGVVTL</sequence>
<protein>
    <submittedName>
        <fullName evidence="2">DUF927 domain-containing protein</fullName>
    </submittedName>
</protein>
<accession>A0ABT7JDH4</accession>
<proteinExistence type="predicted"/>
<feature type="region of interest" description="Disordered" evidence="1">
    <location>
        <begin position="766"/>
        <end position="795"/>
    </location>
</feature>
<evidence type="ECO:0000256" key="1">
    <source>
        <dbReference type="SAM" id="MobiDB-lite"/>
    </source>
</evidence>
<evidence type="ECO:0000313" key="3">
    <source>
        <dbReference type="Proteomes" id="UP001302059"/>
    </source>
</evidence>
<organism evidence="2 3">
    <name type="scientific">Deinococcus rhizophilus</name>
    <dbReference type="NCBI Taxonomy" id="3049544"/>
    <lineage>
        <taxon>Bacteria</taxon>
        <taxon>Thermotogati</taxon>
        <taxon>Deinococcota</taxon>
        <taxon>Deinococci</taxon>
        <taxon>Deinococcales</taxon>
        <taxon>Deinococcaceae</taxon>
        <taxon>Deinococcus</taxon>
    </lineage>
</organism>
<comment type="caution">
    <text evidence="2">The sequence shown here is derived from an EMBL/GenBank/DDBJ whole genome shotgun (WGS) entry which is preliminary data.</text>
</comment>
<reference evidence="2 3" key="1">
    <citation type="submission" date="2023-05" db="EMBL/GenBank/DDBJ databases">
        <authorList>
            <person name="Gao F."/>
        </authorList>
    </citation>
    <scope>NUCLEOTIDE SEQUENCE [LARGE SCALE GENOMIC DNA]</scope>
    <source>
        <strain evidence="2 3">MIMF12</strain>
    </source>
</reference>
<dbReference type="SUPFAM" id="SSF57783">
    <property type="entry name" value="Zinc beta-ribbon"/>
    <property type="match status" value="1"/>
</dbReference>
<feature type="region of interest" description="Disordered" evidence="1">
    <location>
        <begin position="106"/>
        <end position="140"/>
    </location>
</feature>
<dbReference type="EMBL" id="JASNGB010000012">
    <property type="protein sequence ID" value="MDL2343095.1"/>
    <property type="molecule type" value="Genomic_DNA"/>
</dbReference>
<keyword evidence="3" id="KW-1185">Reference proteome</keyword>
<gene>
    <name evidence="2" type="ORF">QOL99_02910</name>
</gene>
<dbReference type="RefSeq" id="WP_285521129.1">
    <property type="nucleotide sequence ID" value="NZ_JASNGB010000012.1"/>
</dbReference>
<feature type="region of interest" description="Disordered" evidence="1">
    <location>
        <begin position="427"/>
        <end position="447"/>
    </location>
</feature>
<name>A0ABT7JDH4_9DEIO</name>
<dbReference type="Proteomes" id="UP001302059">
    <property type="component" value="Unassembled WGS sequence"/>
</dbReference>